<evidence type="ECO:0000256" key="1">
    <source>
        <dbReference type="ARBA" id="ARBA00000085"/>
    </source>
</evidence>
<evidence type="ECO:0000259" key="10">
    <source>
        <dbReference type="PROSITE" id="PS50109"/>
    </source>
</evidence>
<dbReference type="InterPro" id="IPR013587">
    <property type="entry name" value="Nitrate/nitrite_sensing"/>
</dbReference>
<keyword evidence="12" id="KW-1185">Reference proteome</keyword>
<evidence type="ECO:0000256" key="7">
    <source>
        <dbReference type="ARBA" id="ARBA00022989"/>
    </source>
</evidence>
<evidence type="ECO:0000256" key="9">
    <source>
        <dbReference type="SAM" id="Phobius"/>
    </source>
</evidence>
<dbReference type="Gene3D" id="6.10.340.10">
    <property type="match status" value="1"/>
</dbReference>
<keyword evidence="9" id="KW-0472">Membrane</keyword>
<keyword evidence="3" id="KW-0597">Phosphoprotein</keyword>
<keyword evidence="4" id="KW-0808">Transferase</keyword>
<dbReference type="Proteomes" id="UP001500618">
    <property type="component" value="Unassembled WGS sequence"/>
</dbReference>
<dbReference type="PANTHER" id="PTHR45436">
    <property type="entry name" value="SENSOR HISTIDINE KINASE YKOH"/>
    <property type="match status" value="1"/>
</dbReference>
<dbReference type="EMBL" id="BAAANY010000045">
    <property type="protein sequence ID" value="GAA1720821.1"/>
    <property type="molecule type" value="Genomic_DNA"/>
</dbReference>
<dbReference type="InterPro" id="IPR050428">
    <property type="entry name" value="TCS_sensor_his_kinase"/>
</dbReference>
<evidence type="ECO:0000256" key="5">
    <source>
        <dbReference type="ARBA" id="ARBA00022692"/>
    </source>
</evidence>
<reference evidence="11 12" key="1">
    <citation type="journal article" date="2019" name="Int. J. Syst. Evol. Microbiol.">
        <title>The Global Catalogue of Microorganisms (GCM) 10K type strain sequencing project: providing services to taxonomists for standard genome sequencing and annotation.</title>
        <authorList>
            <consortium name="The Broad Institute Genomics Platform"/>
            <consortium name="The Broad Institute Genome Sequencing Center for Infectious Disease"/>
            <person name="Wu L."/>
            <person name="Ma J."/>
        </authorList>
    </citation>
    <scope>NUCLEOTIDE SEQUENCE [LARGE SCALE GENOMIC DNA]</scope>
    <source>
        <strain evidence="11 12">JCM 14718</strain>
    </source>
</reference>
<dbReference type="PROSITE" id="PS50109">
    <property type="entry name" value="HIS_KIN"/>
    <property type="match status" value="1"/>
</dbReference>
<evidence type="ECO:0000256" key="4">
    <source>
        <dbReference type="ARBA" id="ARBA00022679"/>
    </source>
</evidence>
<organism evidence="11 12">
    <name type="scientific">Fodinicola feengrottensis</name>
    <dbReference type="NCBI Taxonomy" id="435914"/>
    <lineage>
        <taxon>Bacteria</taxon>
        <taxon>Bacillati</taxon>
        <taxon>Actinomycetota</taxon>
        <taxon>Actinomycetes</taxon>
        <taxon>Mycobacteriales</taxon>
        <taxon>Fodinicola</taxon>
    </lineage>
</organism>
<dbReference type="SUPFAM" id="SSF55874">
    <property type="entry name" value="ATPase domain of HSP90 chaperone/DNA topoisomerase II/histidine kinase"/>
    <property type="match status" value="1"/>
</dbReference>
<proteinExistence type="predicted"/>
<feature type="region of interest" description="Disordered" evidence="8">
    <location>
        <begin position="623"/>
        <end position="683"/>
    </location>
</feature>
<dbReference type="RefSeq" id="WP_344315325.1">
    <property type="nucleotide sequence ID" value="NZ_BAAANY010000045.1"/>
</dbReference>
<dbReference type="Pfam" id="PF08376">
    <property type="entry name" value="NIT"/>
    <property type="match status" value="1"/>
</dbReference>
<evidence type="ECO:0000256" key="6">
    <source>
        <dbReference type="ARBA" id="ARBA00022777"/>
    </source>
</evidence>
<evidence type="ECO:0000256" key="3">
    <source>
        <dbReference type="ARBA" id="ARBA00022553"/>
    </source>
</evidence>
<dbReference type="InterPro" id="IPR036890">
    <property type="entry name" value="HATPase_C_sf"/>
</dbReference>
<protein>
    <recommendedName>
        <fullName evidence="2">histidine kinase</fullName>
        <ecNumber evidence="2">2.7.13.3</ecNumber>
    </recommendedName>
</protein>
<accession>A0ABN2J9R7</accession>
<dbReference type="EC" id="2.7.13.3" evidence="2"/>
<feature type="compositionally biased region" description="Basic residues" evidence="8">
    <location>
        <begin position="657"/>
        <end position="666"/>
    </location>
</feature>
<sequence length="872" mass="91518">MDDSAYERPRRAGLTRWRDWRLTTKLVAVIGVPLLFLFTLGGVQIQGAVAKTSEYARTQKLVAVTAALGDVVAGLQQERTAAATEIAAGTRGAGMEPYYRVTDSANKALSQRLSAAGPLPAGLRPTAISALSGLSSLRTSAEPAAQVVDGYSRLIGPLRLFDQELAAGLADPRLSAAALALFDLRAVQEEVAVQRAVLAGTSGTITAAQRDLVRASDARMAVRAADFLASASPADAALYQNAMGASAARSREQLKVEVLGAEPTVPAGWNGASDQTAMALNGLAITLTRQLQAQVAQLRENASNAAGLASVILFVALLIAASVMIAIARQLVRSLGALRRRADDVAARRLPAAVADLRAGRRVDTMVALVAGPDEIGQLGAAFDAVHAQALRLAVEQTRLRGNYAEIFVNLSRRSETLVQRQLALIEQLEQDEDDPDQLSILFQLDHLATRMRRNNENLMVLSGTDVTRQFTRPVGLQDVLRAAVSEIEHYQRVVVGPPAALAVAGYAVGDVVRLVAELLDNATAFSPPSTQVTVSCYPARAGGVSLDILDHGIGMPQEQVEASNAQLSSTAEMEPSTSRRMGLFVVGRLARRHGVRVLLHSGEELGGVRATITLPAALLQPESEAQHAGPADEWRPSPRQKVLNGGHRADLLASLPKRRPRRLAKAPRTVPPPVGPEQVSPAPVNGSAISAISPAIAAAAAAVEEVAGLAPEWATNAEHTGEILIAPPPAADQVAGPPEGTPIFNQMQTGWFAEEDEKTPQKATQSWTTAADADIAAVTRALAGKPTKVTAAGLPKRVPRAMLVPGTASSPAPAAVVPAEPPAKVAPIARQSAERVRDQFASYQRGVRQARSVGAAGSTDTTVDGAGRESG</sequence>
<dbReference type="SMART" id="SM00387">
    <property type="entry name" value="HATPase_c"/>
    <property type="match status" value="1"/>
</dbReference>
<dbReference type="InterPro" id="IPR005467">
    <property type="entry name" value="His_kinase_dom"/>
</dbReference>
<feature type="region of interest" description="Disordered" evidence="8">
    <location>
        <begin position="848"/>
        <end position="872"/>
    </location>
</feature>
<dbReference type="Gene3D" id="3.30.565.10">
    <property type="entry name" value="Histidine kinase-like ATPase, C-terminal domain"/>
    <property type="match status" value="1"/>
</dbReference>
<keyword evidence="7 9" id="KW-1133">Transmembrane helix</keyword>
<gene>
    <name evidence="11" type="ORF">GCM10009765_81310</name>
</gene>
<evidence type="ECO:0000256" key="8">
    <source>
        <dbReference type="SAM" id="MobiDB-lite"/>
    </source>
</evidence>
<evidence type="ECO:0000256" key="2">
    <source>
        <dbReference type="ARBA" id="ARBA00012438"/>
    </source>
</evidence>
<keyword evidence="6" id="KW-0418">Kinase</keyword>
<evidence type="ECO:0000313" key="12">
    <source>
        <dbReference type="Proteomes" id="UP001500618"/>
    </source>
</evidence>
<dbReference type="InterPro" id="IPR003594">
    <property type="entry name" value="HATPase_dom"/>
</dbReference>
<keyword evidence="5 9" id="KW-0812">Transmembrane</keyword>
<evidence type="ECO:0000313" key="11">
    <source>
        <dbReference type="EMBL" id="GAA1720821.1"/>
    </source>
</evidence>
<comment type="caution">
    <text evidence="11">The sequence shown here is derived from an EMBL/GenBank/DDBJ whole genome shotgun (WGS) entry which is preliminary data.</text>
</comment>
<comment type="catalytic activity">
    <reaction evidence="1">
        <text>ATP + protein L-histidine = ADP + protein N-phospho-L-histidine.</text>
        <dbReference type="EC" id="2.7.13.3"/>
    </reaction>
</comment>
<dbReference type="PANTHER" id="PTHR45436:SF5">
    <property type="entry name" value="SENSOR HISTIDINE KINASE TRCS"/>
    <property type="match status" value="1"/>
</dbReference>
<feature type="transmembrane region" description="Helical" evidence="9">
    <location>
        <begin position="307"/>
        <end position="332"/>
    </location>
</feature>
<dbReference type="Pfam" id="PF02518">
    <property type="entry name" value="HATPase_c"/>
    <property type="match status" value="1"/>
</dbReference>
<feature type="transmembrane region" description="Helical" evidence="9">
    <location>
        <begin position="26"/>
        <end position="45"/>
    </location>
</feature>
<name>A0ABN2J9R7_9ACTN</name>
<feature type="domain" description="Histidine kinase" evidence="10">
    <location>
        <begin position="512"/>
        <end position="619"/>
    </location>
</feature>